<dbReference type="OrthoDB" id="8958520at2759"/>
<reference evidence="13" key="1">
    <citation type="submission" date="2020-11" db="EMBL/GenBank/DDBJ databases">
        <title>Gallus gallus (Chicken) genome, bGalGal1, GRCg7b, maternal haplotype autosomes + Z &amp; W.</title>
        <authorList>
            <person name="Warren W."/>
            <person name="Formenti G."/>
            <person name="Fedrigo O."/>
            <person name="Haase B."/>
            <person name="Mountcastle J."/>
            <person name="Balacco J."/>
            <person name="Tracey A."/>
            <person name="Schneider V."/>
            <person name="Okimoto R."/>
            <person name="Cheng H."/>
            <person name="Hawken R."/>
            <person name="Howe K."/>
            <person name="Jarvis E.D."/>
        </authorList>
    </citation>
    <scope>NUCLEOTIDE SEQUENCE [LARGE SCALE GENOMIC DNA]</scope>
    <source>
        <strain evidence="13">Broiler</strain>
    </source>
</reference>
<keyword evidence="7" id="KW-0597">Phosphoprotein</keyword>
<evidence type="ECO:0000313" key="13">
    <source>
        <dbReference type="Ensembl" id="ENSGALP00010016711.1"/>
    </source>
</evidence>
<evidence type="ECO:0000259" key="12">
    <source>
        <dbReference type="PROSITE" id="PS50998"/>
    </source>
</evidence>
<keyword evidence="5" id="KW-0301">Gamma-carboxyglutamic acid</keyword>
<evidence type="ECO:0000256" key="2">
    <source>
        <dbReference type="ARBA" id="ARBA00008850"/>
    </source>
</evidence>
<name>A0A8V0Y7R2_CHICK</name>
<keyword evidence="14" id="KW-1185">Reference proteome</keyword>
<evidence type="ECO:0000256" key="9">
    <source>
        <dbReference type="ARBA" id="ARBA00022855"/>
    </source>
</evidence>
<dbReference type="SUPFAM" id="SSF57630">
    <property type="entry name" value="GLA-domain"/>
    <property type="match status" value="1"/>
</dbReference>
<dbReference type="SMR" id="A0A8V0Y7R2"/>
<comment type="subcellular location">
    <subcellularLocation>
        <location evidence="1">Secreted</location>
    </subcellularLocation>
</comment>
<dbReference type="GeneTree" id="ENSGT00390000003753"/>
<dbReference type="PANTHER" id="PTHR10109:SF0">
    <property type="entry name" value="MATRIX GLA PROTEIN"/>
    <property type="match status" value="1"/>
</dbReference>
<dbReference type="InterPro" id="IPR027118">
    <property type="entry name" value="MGP"/>
</dbReference>
<dbReference type="Proteomes" id="UP000000539">
    <property type="component" value="Chromosome 1"/>
</dbReference>
<keyword evidence="8" id="KW-0221">Differentiation</keyword>
<dbReference type="SMART" id="SM00069">
    <property type="entry name" value="GLA"/>
    <property type="match status" value="1"/>
</dbReference>
<evidence type="ECO:0000256" key="11">
    <source>
        <dbReference type="ARBA" id="ARBA00023188"/>
    </source>
</evidence>
<sequence>MSQQGRQEGILEGPGSHCVWEGRQGDCHRCGRGLCGNQVLLKVFIYSESPLAFPDPFLNRQRANGFIRDDTGLRAVLQERIRERNKAPQERQREICEDFHLCEQYALNHGYPAAYRHYFGRRRNK</sequence>
<evidence type="ECO:0000313" key="14">
    <source>
        <dbReference type="Proteomes" id="UP000000539"/>
    </source>
</evidence>
<dbReference type="InterPro" id="IPR000294">
    <property type="entry name" value="GLA_domain"/>
</dbReference>
<comment type="similarity">
    <text evidence="2">Belongs to the osteocalcin/matrix Gla protein family.</text>
</comment>
<dbReference type="PROSITE" id="PS50998">
    <property type="entry name" value="GLA_2"/>
    <property type="match status" value="1"/>
</dbReference>
<keyword evidence="6" id="KW-0964">Secreted</keyword>
<dbReference type="GO" id="GO:0001503">
    <property type="term" value="P:ossification"/>
    <property type="evidence" value="ECO:0007669"/>
    <property type="project" value="UniProtKB-KW"/>
</dbReference>
<reference evidence="13" key="2">
    <citation type="submission" date="2025-08" db="UniProtKB">
        <authorList>
            <consortium name="Ensembl"/>
        </authorList>
    </citation>
    <scope>IDENTIFICATION</scope>
    <source>
        <strain evidence="13">broiler</strain>
    </source>
</reference>
<evidence type="ECO:0000256" key="1">
    <source>
        <dbReference type="ARBA" id="ARBA00004613"/>
    </source>
</evidence>
<protein>
    <recommendedName>
        <fullName evidence="3">Matrix Gla protein</fullName>
    </recommendedName>
</protein>
<keyword evidence="4" id="KW-0217">Developmental protein</keyword>
<keyword evidence="9" id="KW-0892">Osteogenesis</keyword>
<dbReference type="GO" id="GO:0031012">
    <property type="term" value="C:extracellular matrix"/>
    <property type="evidence" value="ECO:0007669"/>
    <property type="project" value="InterPro"/>
</dbReference>
<proteinExistence type="inferred from homology"/>
<dbReference type="Pfam" id="PF25890">
    <property type="entry name" value="BGLAP_C"/>
    <property type="match status" value="1"/>
</dbReference>
<evidence type="ECO:0000256" key="3">
    <source>
        <dbReference type="ARBA" id="ARBA00017145"/>
    </source>
</evidence>
<evidence type="ECO:0000256" key="8">
    <source>
        <dbReference type="ARBA" id="ARBA00022782"/>
    </source>
</evidence>
<evidence type="ECO:0000256" key="7">
    <source>
        <dbReference type="ARBA" id="ARBA00022553"/>
    </source>
</evidence>
<keyword evidence="11" id="KW-0891">Chondrogenesis</keyword>
<dbReference type="PANTHER" id="PTHR10109">
    <property type="entry name" value="MATRIX GLA PROTEIN"/>
    <property type="match status" value="1"/>
</dbReference>
<dbReference type="GO" id="GO:0051216">
    <property type="term" value="P:cartilage development"/>
    <property type="evidence" value="ECO:0007669"/>
    <property type="project" value="UniProtKB-KW"/>
</dbReference>
<evidence type="ECO:0000256" key="6">
    <source>
        <dbReference type="ARBA" id="ARBA00022525"/>
    </source>
</evidence>
<dbReference type="PROSITE" id="PS00011">
    <property type="entry name" value="GLA_1"/>
    <property type="match status" value="1"/>
</dbReference>
<evidence type="ECO:0000256" key="4">
    <source>
        <dbReference type="ARBA" id="ARBA00022473"/>
    </source>
</evidence>
<dbReference type="GO" id="GO:0005576">
    <property type="term" value="C:extracellular region"/>
    <property type="evidence" value="ECO:0007669"/>
    <property type="project" value="UniProtKB-SubCell"/>
</dbReference>
<reference evidence="13" key="3">
    <citation type="submission" date="2025-09" db="UniProtKB">
        <authorList>
            <consortium name="Ensembl"/>
        </authorList>
    </citation>
    <scope>IDENTIFICATION</scope>
    <source>
        <strain evidence="13">broiler</strain>
    </source>
</reference>
<keyword evidence="10" id="KW-1015">Disulfide bond</keyword>
<gene>
    <name evidence="13" type="primary">MGP</name>
</gene>
<organism evidence="13 14">
    <name type="scientific">Gallus gallus</name>
    <name type="common">Chicken</name>
    <dbReference type="NCBI Taxonomy" id="9031"/>
    <lineage>
        <taxon>Eukaryota</taxon>
        <taxon>Metazoa</taxon>
        <taxon>Chordata</taxon>
        <taxon>Craniata</taxon>
        <taxon>Vertebrata</taxon>
        <taxon>Euteleostomi</taxon>
        <taxon>Archelosauria</taxon>
        <taxon>Archosauria</taxon>
        <taxon>Dinosauria</taxon>
        <taxon>Saurischia</taxon>
        <taxon>Theropoda</taxon>
        <taxon>Coelurosauria</taxon>
        <taxon>Aves</taxon>
        <taxon>Neognathae</taxon>
        <taxon>Galloanserae</taxon>
        <taxon>Galliformes</taxon>
        <taxon>Phasianidae</taxon>
        <taxon>Phasianinae</taxon>
        <taxon>Gallus</taxon>
    </lineage>
</organism>
<evidence type="ECO:0000256" key="5">
    <source>
        <dbReference type="ARBA" id="ARBA00022479"/>
    </source>
</evidence>
<dbReference type="InterPro" id="IPR035972">
    <property type="entry name" value="GLA-like_dom_SF"/>
</dbReference>
<feature type="domain" description="Gla" evidence="12">
    <location>
        <begin position="74"/>
        <end position="120"/>
    </location>
</feature>
<evidence type="ECO:0000256" key="10">
    <source>
        <dbReference type="ARBA" id="ARBA00023157"/>
    </source>
</evidence>
<dbReference type="Ensembl" id="ENSGALT00010028952.1">
    <property type="protein sequence ID" value="ENSGALP00010016711.1"/>
    <property type="gene ID" value="ENSGALG00010012083.1"/>
</dbReference>
<dbReference type="AlphaFoldDB" id="A0A8V0Y7R2"/>
<dbReference type="GO" id="GO:0030154">
    <property type="term" value="P:cell differentiation"/>
    <property type="evidence" value="ECO:0007669"/>
    <property type="project" value="UniProtKB-KW"/>
</dbReference>
<accession>A0A8V0Y7R2</accession>
<dbReference type="GO" id="GO:0005509">
    <property type="term" value="F:calcium ion binding"/>
    <property type="evidence" value="ECO:0007669"/>
    <property type="project" value="InterPro"/>
</dbReference>
<dbReference type="InterPro" id="IPR058704">
    <property type="entry name" value="BGLAP-like_C"/>
</dbReference>